<evidence type="ECO:0000256" key="1">
    <source>
        <dbReference type="ARBA" id="ARBA00006484"/>
    </source>
</evidence>
<proteinExistence type="inferred from homology"/>
<sequence length="151" mass="15492">MLAAAAALSCLGMEEQGWGRVMGSPPSRSWCVPGLFTYTTSKGALIAFDRGLSADVGGTGHHCQERGITVNSIAPGAVVTSGTEAAGHADLFPEIAANVQKIKRVGLGEESSAPWPSWSSTTPSHMTGQTLVVDGGVAHLRQSELTGSSAE</sequence>
<gene>
    <name evidence="3" type="ORF">ACFQ1S_00165</name>
</gene>
<dbReference type="InterPro" id="IPR002347">
    <property type="entry name" value="SDR_fam"/>
</dbReference>
<dbReference type="Proteomes" id="UP001597045">
    <property type="component" value="Unassembled WGS sequence"/>
</dbReference>
<reference evidence="4" key="1">
    <citation type="journal article" date="2019" name="Int. J. Syst. Evol. Microbiol.">
        <title>The Global Catalogue of Microorganisms (GCM) 10K type strain sequencing project: providing services to taxonomists for standard genome sequencing and annotation.</title>
        <authorList>
            <consortium name="The Broad Institute Genomics Platform"/>
            <consortium name="The Broad Institute Genome Sequencing Center for Infectious Disease"/>
            <person name="Wu L."/>
            <person name="Ma J."/>
        </authorList>
    </citation>
    <scope>NUCLEOTIDE SEQUENCE [LARGE SCALE GENOMIC DNA]</scope>
    <source>
        <strain evidence="4">JCM 31486</strain>
    </source>
</reference>
<evidence type="ECO:0000256" key="2">
    <source>
        <dbReference type="ARBA" id="ARBA00023002"/>
    </source>
</evidence>
<dbReference type="Gene3D" id="3.40.50.720">
    <property type="entry name" value="NAD(P)-binding Rossmann-like Domain"/>
    <property type="match status" value="1"/>
</dbReference>
<keyword evidence="2" id="KW-0560">Oxidoreductase</keyword>
<comment type="caution">
    <text evidence="3">The sequence shown here is derived from an EMBL/GenBank/DDBJ whole genome shotgun (WGS) entry which is preliminary data.</text>
</comment>
<dbReference type="PANTHER" id="PTHR43669">
    <property type="entry name" value="5-KETO-D-GLUCONATE 5-REDUCTASE"/>
    <property type="match status" value="1"/>
</dbReference>
<dbReference type="EMBL" id="JBHTIS010000004">
    <property type="protein sequence ID" value="MFD1044119.1"/>
    <property type="molecule type" value="Genomic_DNA"/>
</dbReference>
<organism evidence="3 4">
    <name type="scientific">Kibdelosporangium lantanae</name>
    <dbReference type="NCBI Taxonomy" id="1497396"/>
    <lineage>
        <taxon>Bacteria</taxon>
        <taxon>Bacillati</taxon>
        <taxon>Actinomycetota</taxon>
        <taxon>Actinomycetes</taxon>
        <taxon>Pseudonocardiales</taxon>
        <taxon>Pseudonocardiaceae</taxon>
        <taxon>Kibdelosporangium</taxon>
    </lineage>
</organism>
<comment type="similarity">
    <text evidence="1">Belongs to the short-chain dehydrogenases/reductases (SDR) family.</text>
</comment>
<dbReference type="Pfam" id="PF13561">
    <property type="entry name" value="adh_short_C2"/>
    <property type="match status" value="1"/>
</dbReference>
<dbReference type="CDD" id="cd05233">
    <property type="entry name" value="SDR_c"/>
    <property type="match status" value="1"/>
</dbReference>
<dbReference type="SUPFAM" id="SSF51735">
    <property type="entry name" value="NAD(P)-binding Rossmann-fold domains"/>
    <property type="match status" value="1"/>
</dbReference>
<dbReference type="InterPro" id="IPR036291">
    <property type="entry name" value="NAD(P)-bd_dom_sf"/>
</dbReference>
<dbReference type="PANTHER" id="PTHR43669:SF3">
    <property type="entry name" value="ALCOHOL DEHYDROGENASE, PUTATIVE (AFU_ORTHOLOGUE AFUA_3G03445)-RELATED"/>
    <property type="match status" value="1"/>
</dbReference>
<evidence type="ECO:0000313" key="3">
    <source>
        <dbReference type="EMBL" id="MFD1044119.1"/>
    </source>
</evidence>
<accession>A0ABW3M3G2</accession>
<evidence type="ECO:0000313" key="4">
    <source>
        <dbReference type="Proteomes" id="UP001597045"/>
    </source>
</evidence>
<protein>
    <submittedName>
        <fullName evidence="3">SDR family oxidoreductase</fullName>
    </submittedName>
</protein>
<keyword evidence="4" id="KW-1185">Reference proteome</keyword>
<name>A0ABW3M3G2_9PSEU</name>